<sequence>MAQVLGLEALPKDETDARQKRLRNADIENLIQRRQNARKQRNFAVSDLIREQLQAVGVTLIDESIQNSKFKIKDSHPQGGATAVDGFPGIKQVALAFLPTL</sequence>
<reference evidence="4 5" key="1">
    <citation type="submission" date="2019-11" db="EMBL/GenBank/DDBJ databases">
        <title>Comparison of genomes from free-living endosymbiotic cyanobacteria isolated from Azolla.</title>
        <authorList>
            <person name="Thiel T."/>
            <person name="Pratte B."/>
        </authorList>
    </citation>
    <scope>NUCLEOTIDE SEQUENCE [LARGE SCALE GENOMIC DNA]</scope>
    <source>
        <strain evidence="4 5">N2B</strain>
        <plasmid evidence="4">pN2B-A</plasmid>
    </source>
</reference>
<keyword evidence="4" id="KW-0614">Plasmid</keyword>
<keyword evidence="5" id="KW-1185">Reference proteome</keyword>
<name>A0ABR6SH67_ANAVA</name>
<organism evidence="4 5">
    <name type="scientific">Trichormus variabilis N2B</name>
    <dbReference type="NCBI Taxonomy" id="2681315"/>
    <lineage>
        <taxon>Bacteria</taxon>
        <taxon>Bacillati</taxon>
        <taxon>Cyanobacteriota</taxon>
        <taxon>Cyanophyceae</taxon>
        <taxon>Nostocales</taxon>
        <taxon>Nostocaceae</taxon>
        <taxon>Trichormus</taxon>
    </lineage>
</organism>
<dbReference type="RefSeq" id="WP_041457311.1">
    <property type="nucleotide sequence ID" value="NZ_JACKZP010000272.1"/>
</dbReference>
<keyword evidence="3" id="KW-0067">ATP-binding</keyword>
<dbReference type="GeneID" id="62347939"/>
<dbReference type="Gene3D" id="1.20.120.1910">
    <property type="entry name" value="Cysteine-tRNA ligase, C-terminal anti-codon recognition domain"/>
    <property type="match status" value="1"/>
</dbReference>
<evidence type="ECO:0000256" key="1">
    <source>
        <dbReference type="ARBA" id="ARBA00022598"/>
    </source>
</evidence>
<evidence type="ECO:0000313" key="5">
    <source>
        <dbReference type="Proteomes" id="UP000570851"/>
    </source>
</evidence>
<protein>
    <submittedName>
        <fullName evidence="4">Uncharacterized protein</fullName>
    </submittedName>
</protein>
<keyword evidence="1" id="KW-0436">Ligase</keyword>
<accession>A0ABR6SH67</accession>
<dbReference type="SUPFAM" id="SSF47323">
    <property type="entry name" value="Anticodon-binding domain of a subclass of class I aminoacyl-tRNA synthetases"/>
    <property type="match status" value="1"/>
</dbReference>
<dbReference type="InterPro" id="IPR009080">
    <property type="entry name" value="tRNAsynth_Ia_anticodon-bd"/>
</dbReference>
<gene>
    <name evidence="4" type="ORF">GNE12_27400</name>
</gene>
<proteinExistence type="predicted"/>
<dbReference type="Proteomes" id="UP000570851">
    <property type="component" value="Unassembled WGS sequence"/>
</dbReference>
<evidence type="ECO:0000256" key="2">
    <source>
        <dbReference type="ARBA" id="ARBA00022741"/>
    </source>
</evidence>
<evidence type="ECO:0000313" key="4">
    <source>
        <dbReference type="EMBL" id="MBC1305619.1"/>
    </source>
</evidence>
<geneLocation type="plasmid" evidence="4">
    <name>pN2B-A</name>
</geneLocation>
<dbReference type="EMBL" id="JACKZP010000272">
    <property type="protein sequence ID" value="MBC1305619.1"/>
    <property type="molecule type" value="Genomic_DNA"/>
</dbReference>
<keyword evidence="2" id="KW-0547">Nucleotide-binding</keyword>
<evidence type="ECO:0000256" key="3">
    <source>
        <dbReference type="ARBA" id="ARBA00022840"/>
    </source>
</evidence>
<comment type="caution">
    <text evidence="4">The sequence shown here is derived from an EMBL/GenBank/DDBJ whole genome shotgun (WGS) entry which is preliminary data.</text>
</comment>